<dbReference type="Gene3D" id="3.40.50.1000">
    <property type="entry name" value="HAD superfamily/HAD-like"/>
    <property type="match status" value="1"/>
</dbReference>
<accession>A0A1F4U4Y8</accession>
<reference evidence="1 2" key="1">
    <citation type="journal article" date="2016" name="Nat. Commun.">
        <title>Thousands of microbial genomes shed light on interconnected biogeochemical processes in an aquifer system.</title>
        <authorList>
            <person name="Anantharaman K."/>
            <person name="Brown C.T."/>
            <person name="Hug L.A."/>
            <person name="Sharon I."/>
            <person name="Castelle C.J."/>
            <person name="Probst A.J."/>
            <person name="Thomas B.C."/>
            <person name="Singh A."/>
            <person name="Wilkins M.J."/>
            <person name="Karaoz U."/>
            <person name="Brodie E.L."/>
            <person name="Williams K.H."/>
            <person name="Hubbard S.S."/>
            <person name="Banfield J.F."/>
        </authorList>
    </citation>
    <scope>NUCLEOTIDE SEQUENCE [LARGE SCALE GENOMIC DNA]</scope>
</reference>
<dbReference type="GO" id="GO:0008962">
    <property type="term" value="F:phosphatidylglycerophosphatase activity"/>
    <property type="evidence" value="ECO:0007669"/>
    <property type="project" value="InterPro"/>
</dbReference>
<dbReference type="NCBIfam" id="TIGR01668">
    <property type="entry name" value="YqeG_hyp_ppase"/>
    <property type="match status" value="1"/>
</dbReference>
<evidence type="ECO:0000313" key="1">
    <source>
        <dbReference type="EMBL" id="OGC40024.1"/>
    </source>
</evidence>
<dbReference type="Pfam" id="PF00702">
    <property type="entry name" value="Hydrolase"/>
    <property type="match status" value="1"/>
</dbReference>
<dbReference type="InterPro" id="IPR010021">
    <property type="entry name" value="PGPP1/Gep4"/>
</dbReference>
<protein>
    <recommendedName>
        <fullName evidence="3">HAD family hydrolase</fullName>
    </recommendedName>
</protein>
<sequence>MFDLEIFRPKEYRDTIRNIDFDALKQKGIEGIILDLDDTLLPRRDYTLNPLIYNFIEGIKDRGFKLCILSNNFSPERVEKFARELNLPCVTLAFKPLSGGYNRAIRILGLPPRRIAAIGDQLFMDIWGGNRAGVYTILVKPIGCEIKWYRKLMRAAEQWVLARLEL</sequence>
<dbReference type="AlphaFoldDB" id="A0A1F4U4Y8"/>
<dbReference type="InterPro" id="IPR023214">
    <property type="entry name" value="HAD_sf"/>
</dbReference>
<dbReference type="CDD" id="cd16416">
    <property type="entry name" value="HAD_BsYqeG-like"/>
    <property type="match status" value="1"/>
</dbReference>
<proteinExistence type="predicted"/>
<dbReference type="EMBL" id="MEUJ01000005">
    <property type="protein sequence ID" value="OGC40024.1"/>
    <property type="molecule type" value="Genomic_DNA"/>
</dbReference>
<evidence type="ECO:0000313" key="2">
    <source>
        <dbReference type="Proteomes" id="UP000179242"/>
    </source>
</evidence>
<comment type="caution">
    <text evidence="1">The sequence shown here is derived from an EMBL/GenBank/DDBJ whole genome shotgun (WGS) entry which is preliminary data.</text>
</comment>
<dbReference type="InterPro" id="IPR036412">
    <property type="entry name" value="HAD-like_sf"/>
</dbReference>
<evidence type="ECO:0008006" key="3">
    <source>
        <dbReference type="Google" id="ProtNLM"/>
    </source>
</evidence>
<organism evidence="1 2">
    <name type="scientific">candidate division WOR-1 bacterium RIFOXYC2_FULL_46_14</name>
    <dbReference type="NCBI Taxonomy" id="1802587"/>
    <lineage>
        <taxon>Bacteria</taxon>
        <taxon>Bacillati</taxon>
        <taxon>Saganbacteria</taxon>
    </lineage>
</organism>
<dbReference type="SUPFAM" id="SSF56784">
    <property type="entry name" value="HAD-like"/>
    <property type="match status" value="1"/>
</dbReference>
<name>A0A1F4U4Y8_UNCSA</name>
<dbReference type="Proteomes" id="UP000179242">
    <property type="component" value="Unassembled WGS sequence"/>
</dbReference>
<gene>
    <name evidence="1" type="ORF">A2438_05910</name>
</gene>